<feature type="region of interest" description="Disordered" evidence="1">
    <location>
        <begin position="595"/>
        <end position="633"/>
    </location>
</feature>
<organism evidence="3 4">
    <name type="scientific">Dendrobium thyrsiflorum</name>
    <name type="common">Pinecone-like raceme dendrobium</name>
    <name type="synonym">Orchid</name>
    <dbReference type="NCBI Taxonomy" id="117978"/>
    <lineage>
        <taxon>Eukaryota</taxon>
        <taxon>Viridiplantae</taxon>
        <taxon>Streptophyta</taxon>
        <taxon>Embryophyta</taxon>
        <taxon>Tracheophyta</taxon>
        <taxon>Spermatophyta</taxon>
        <taxon>Magnoliopsida</taxon>
        <taxon>Liliopsida</taxon>
        <taxon>Asparagales</taxon>
        <taxon>Orchidaceae</taxon>
        <taxon>Epidendroideae</taxon>
        <taxon>Malaxideae</taxon>
        <taxon>Dendrobiinae</taxon>
        <taxon>Dendrobium</taxon>
    </lineage>
</organism>
<protein>
    <submittedName>
        <fullName evidence="3">Uncharacterized protein</fullName>
    </submittedName>
</protein>
<dbReference type="Proteomes" id="UP001552299">
    <property type="component" value="Unassembled WGS sequence"/>
</dbReference>
<reference evidence="3 4" key="1">
    <citation type="journal article" date="2024" name="Plant Biotechnol. J.">
        <title>Dendrobium thyrsiflorum genome and its molecular insights into genes involved in important horticultural traits.</title>
        <authorList>
            <person name="Chen B."/>
            <person name="Wang J.Y."/>
            <person name="Zheng P.J."/>
            <person name="Li K.L."/>
            <person name="Liang Y.M."/>
            <person name="Chen X.F."/>
            <person name="Zhang C."/>
            <person name="Zhao X."/>
            <person name="He X."/>
            <person name="Zhang G.Q."/>
            <person name="Liu Z.J."/>
            <person name="Xu Q."/>
        </authorList>
    </citation>
    <scope>NUCLEOTIDE SEQUENCE [LARGE SCALE GENOMIC DNA]</scope>
    <source>
        <strain evidence="3">GZMU011</strain>
    </source>
</reference>
<feature type="signal peptide" evidence="2">
    <location>
        <begin position="1"/>
        <end position="24"/>
    </location>
</feature>
<evidence type="ECO:0000256" key="1">
    <source>
        <dbReference type="SAM" id="MobiDB-lite"/>
    </source>
</evidence>
<name>A0ABD0UZB2_DENTH</name>
<evidence type="ECO:0000256" key="2">
    <source>
        <dbReference type="SAM" id="SignalP"/>
    </source>
</evidence>
<comment type="caution">
    <text evidence="3">The sequence shown here is derived from an EMBL/GenBank/DDBJ whole genome shotgun (WGS) entry which is preliminary data.</text>
</comment>
<evidence type="ECO:0000313" key="3">
    <source>
        <dbReference type="EMBL" id="KAL0918044.1"/>
    </source>
</evidence>
<accession>A0ABD0UZB2</accession>
<evidence type="ECO:0000313" key="4">
    <source>
        <dbReference type="Proteomes" id="UP001552299"/>
    </source>
</evidence>
<dbReference type="AlphaFoldDB" id="A0ABD0UZB2"/>
<sequence>MLSLSSLLLISLSLFLLFSPPLSPDIQRGKWGGMPWVKDRLCLAIVTRVTGTTEITCLSQMTLAAGGMGERSAITSDENLLRWKESAKKAGYSTKHLSSDLCQELLVDCSRPFQCSSMKALIPTGVELGWRNHARSLQLKTCTKELETRRWNRETIVYYIIAFIEFPKGAEKREGNKRRNWNRSYVGEKSTAVGRININGLIRKKELTGWFRVGAVEVASKPICSKQFENLGSPYWIVFCYKLDIENGFNIGHEKFKLRRYMNIFHGCRRSTPGEPLVPCLPPSKPPESGYFSNDFDPRHPPSLGGIAIGGFPTSPSLRLTSKRVTALTVFSPHQMVSERGLALDVDQGPGLLLHQPLTSIGVLDALGRPCMKLVCTNNHEGIHDTRDSRHPLQSCYQRVPLPRINFIRMNDTLALIPTTQSDPRTSLPLTSRSRVSNHQVRSDSFRLQIPAHPCNPVSRLPSNLFMRPSCSRDLSRDHLPAIYHQSARSSVCDTHPRFISNLRPPPKTSTATQSTTVYSDSHGWTRCILFACKLNGKRKWPMKTNNLVNSKYKSRFPLVYGVLPLLKCHCTLLDEKECKFETLNSRLKRTVVGGQLEAKSSKGSKKEENLQRSKEASRIRNQKPQSSSREAKAYLRVGVVPSFGEREIYRPMSRRRLDGLEW</sequence>
<keyword evidence="2" id="KW-0732">Signal</keyword>
<gene>
    <name evidence="3" type="ORF">M5K25_010032</name>
</gene>
<feature type="chain" id="PRO_5044849835" evidence="2">
    <location>
        <begin position="25"/>
        <end position="663"/>
    </location>
</feature>
<keyword evidence="4" id="KW-1185">Reference proteome</keyword>
<feature type="compositionally biased region" description="Basic and acidic residues" evidence="1">
    <location>
        <begin position="605"/>
        <end position="619"/>
    </location>
</feature>
<proteinExistence type="predicted"/>
<dbReference type="EMBL" id="JANQDX010000009">
    <property type="protein sequence ID" value="KAL0918044.1"/>
    <property type="molecule type" value="Genomic_DNA"/>
</dbReference>